<reference evidence="8 9" key="1">
    <citation type="submission" date="2019-02" db="EMBL/GenBank/DDBJ databases">
        <title>Deep-cultivation of Planctomycetes and their phenomic and genomic characterization uncovers novel biology.</title>
        <authorList>
            <person name="Wiegand S."/>
            <person name="Jogler M."/>
            <person name="Boedeker C."/>
            <person name="Pinto D."/>
            <person name="Vollmers J."/>
            <person name="Rivas-Marin E."/>
            <person name="Kohn T."/>
            <person name="Peeters S.H."/>
            <person name="Heuer A."/>
            <person name="Rast P."/>
            <person name="Oberbeckmann S."/>
            <person name="Bunk B."/>
            <person name="Jeske O."/>
            <person name="Meyerdierks A."/>
            <person name="Storesund J.E."/>
            <person name="Kallscheuer N."/>
            <person name="Luecker S."/>
            <person name="Lage O.M."/>
            <person name="Pohl T."/>
            <person name="Merkel B.J."/>
            <person name="Hornburger P."/>
            <person name="Mueller R.-W."/>
            <person name="Bruemmer F."/>
            <person name="Labrenz M."/>
            <person name="Spormann A.M."/>
            <person name="Op Den Camp H."/>
            <person name="Overmann J."/>
            <person name="Amann R."/>
            <person name="Jetten M.S.M."/>
            <person name="Mascher T."/>
            <person name="Medema M.H."/>
            <person name="Devos D.P."/>
            <person name="Kaster A.-K."/>
            <person name="Ovreas L."/>
            <person name="Rohde M."/>
            <person name="Galperin M.Y."/>
            <person name="Jogler C."/>
        </authorList>
    </citation>
    <scope>NUCLEOTIDE SEQUENCE [LARGE SCALE GENOMIC DNA]</scope>
    <source>
        <strain evidence="8 9">Pla22</strain>
    </source>
</reference>
<dbReference type="InterPro" id="IPR011009">
    <property type="entry name" value="Kinase-like_dom_sf"/>
</dbReference>
<keyword evidence="3 8" id="KW-0418">Kinase</keyword>
<dbReference type="Pfam" id="PF00069">
    <property type="entry name" value="Pkinase"/>
    <property type="match status" value="1"/>
</dbReference>
<dbReference type="AlphaFoldDB" id="A0A5C5WKF5"/>
<protein>
    <submittedName>
        <fullName evidence="8">Serine/threonine-protein kinase PrkC</fullName>
        <ecNumber evidence="8">2.7.11.1</ecNumber>
    </submittedName>
</protein>
<dbReference type="OrthoDB" id="9814968at2"/>
<comment type="caution">
    <text evidence="8">The sequence shown here is derived from an EMBL/GenBank/DDBJ whole genome shotgun (WGS) entry which is preliminary data.</text>
</comment>
<dbReference type="GO" id="GO:0005524">
    <property type="term" value="F:ATP binding"/>
    <property type="evidence" value="ECO:0007669"/>
    <property type="project" value="UniProtKB-UniRule"/>
</dbReference>
<evidence type="ECO:0000313" key="8">
    <source>
        <dbReference type="EMBL" id="TWT50443.1"/>
    </source>
</evidence>
<keyword evidence="9" id="KW-1185">Reference proteome</keyword>
<dbReference type="EC" id="2.7.11.1" evidence="8"/>
<organism evidence="8 9">
    <name type="scientific">Rubripirellula amarantea</name>
    <dbReference type="NCBI Taxonomy" id="2527999"/>
    <lineage>
        <taxon>Bacteria</taxon>
        <taxon>Pseudomonadati</taxon>
        <taxon>Planctomycetota</taxon>
        <taxon>Planctomycetia</taxon>
        <taxon>Pirellulales</taxon>
        <taxon>Pirellulaceae</taxon>
        <taxon>Rubripirellula</taxon>
    </lineage>
</organism>
<proteinExistence type="predicted"/>
<feature type="compositionally biased region" description="Basic and acidic residues" evidence="6">
    <location>
        <begin position="82"/>
        <end position="98"/>
    </location>
</feature>
<dbReference type="GO" id="GO:0004674">
    <property type="term" value="F:protein serine/threonine kinase activity"/>
    <property type="evidence" value="ECO:0007669"/>
    <property type="project" value="UniProtKB-EC"/>
</dbReference>
<feature type="domain" description="Protein kinase" evidence="7">
    <location>
        <begin position="121"/>
        <end position="234"/>
    </location>
</feature>
<evidence type="ECO:0000256" key="2">
    <source>
        <dbReference type="ARBA" id="ARBA00022741"/>
    </source>
</evidence>
<keyword evidence="4 5" id="KW-0067">ATP-binding</keyword>
<dbReference type="PANTHER" id="PTHR43289">
    <property type="entry name" value="MITOGEN-ACTIVATED PROTEIN KINASE KINASE KINASE 20-RELATED"/>
    <property type="match status" value="1"/>
</dbReference>
<gene>
    <name evidence="8" type="primary">prkC_18</name>
    <name evidence="8" type="ORF">Pla22_31860</name>
</gene>
<keyword evidence="2 5" id="KW-0547">Nucleotide-binding</keyword>
<keyword evidence="1 8" id="KW-0808">Transferase</keyword>
<dbReference type="EMBL" id="SJPI01000002">
    <property type="protein sequence ID" value="TWT50443.1"/>
    <property type="molecule type" value="Genomic_DNA"/>
</dbReference>
<evidence type="ECO:0000256" key="5">
    <source>
        <dbReference type="PROSITE-ProRule" id="PRU10141"/>
    </source>
</evidence>
<evidence type="ECO:0000259" key="7">
    <source>
        <dbReference type="PROSITE" id="PS50011"/>
    </source>
</evidence>
<name>A0A5C5WKF5_9BACT</name>
<evidence type="ECO:0000256" key="1">
    <source>
        <dbReference type="ARBA" id="ARBA00022679"/>
    </source>
</evidence>
<dbReference type="InterPro" id="IPR000719">
    <property type="entry name" value="Prot_kinase_dom"/>
</dbReference>
<dbReference type="Gene3D" id="3.30.200.20">
    <property type="entry name" value="Phosphorylase Kinase, domain 1"/>
    <property type="match status" value="1"/>
</dbReference>
<accession>A0A5C5WKF5</accession>
<evidence type="ECO:0000256" key="4">
    <source>
        <dbReference type="ARBA" id="ARBA00022840"/>
    </source>
</evidence>
<sequence>MNNPPQDSAGQSQLDILIAEYISQLDDSVEVNVKEFLKPYPELADEFHAYLRNAELADVIATEQSQPEAEASQDTTPSMAVDETHATRPNRPEYDASRTLDSSHSVAAELDDRLPRPFGKYTLERLLGRGAMGCVYLAEDPELKRKIAIKIPKFSGDADSSTMLERFAREARSAAAIEHPNICPVYEVGQHEGQSFIAMMLVTGKPLGELIRGTNGLSPRVAINFIRKITLALA</sequence>
<dbReference type="InterPro" id="IPR017441">
    <property type="entry name" value="Protein_kinase_ATP_BS"/>
</dbReference>
<evidence type="ECO:0000313" key="9">
    <source>
        <dbReference type="Proteomes" id="UP000316598"/>
    </source>
</evidence>
<dbReference type="PANTHER" id="PTHR43289:SF34">
    <property type="entry name" value="SERINE_THREONINE-PROTEIN KINASE YBDM-RELATED"/>
    <property type="match status" value="1"/>
</dbReference>
<dbReference type="Proteomes" id="UP000316598">
    <property type="component" value="Unassembled WGS sequence"/>
</dbReference>
<feature type="binding site" evidence="5">
    <location>
        <position position="150"/>
    </location>
    <ligand>
        <name>ATP</name>
        <dbReference type="ChEBI" id="CHEBI:30616"/>
    </ligand>
</feature>
<evidence type="ECO:0000256" key="6">
    <source>
        <dbReference type="SAM" id="MobiDB-lite"/>
    </source>
</evidence>
<feature type="region of interest" description="Disordered" evidence="6">
    <location>
        <begin position="63"/>
        <end position="102"/>
    </location>
</feature>
<feature type="compositionally biased region" description="Polar residues" evidence="6">
    <location>
        <begin position="63"/>
        <end position="78"/>
    </location>
</feature>
<dbReference type="PROSITE" id="PS50011">
    <property type="entry name" value="PROTEIN_KINASE_DOM"/>
    <property type="match status" value="1"/>
</dbReference>
<dbReference type="SUPFAM" id="SSF56112">
    <property type="entry name" value="Protein kinase-like (PK-like)"/>
    <property type="match status" value="1"/>
</dbReference>
<dbReference type="PROSITE" id="PS00107">
    <property type="entry name" value="PROTEIN_KINASE_ATP"/>
    <property type="match status" value="1"/>
</dbReference>
<evidence type="ECO:0000256" key="3">
    <source>
        <dbReference type="ARBA" id="ARBA00022777"/>
    </source>
</evidence>